<keyword evidence="9" id="KW-1185">Reference proteome</keyword>
<evidence type="ECO:0000256" key="5">
    <source>
        <dbReference type="ARBA" id="ARBA00048470"/>
    </source>
</evidence>
<evidence type="ECO:0000259" key="6">
    <source>
        <dbReference type="Pfam" id="PF17805"/>
    </source>
</evidence>
<evidence type="ECO:0000256" key="3">
    <source>
        <dbReference type="ARBA" id="ARBA00023457"/>
    </source>
</evidence>
<comment type="similarity">
    <text evidence="3">Belongs to the Ahb/Nir family.</text>
</comment>
<dbReference type="RefSeq" id="WP_273597545.1">
    <property type="nucleotide sequence ID" value="NZ_JAQQXS010000013.1"/>
</dbReference>
<reference evidence="8 9" key="1">
    <citation type="submission" date="2022-10" db="EMBL/GenBank/DDBJ databases">
        <title>paucibacter sp. hw8 Genome sequencing.</title>
        <authorList>
            <person name="Park S."/>
        </authorList>
    </citation>
    <scope>NUCLEOTIDE SEQUENCE [LARGE SCALE GENOMIC DNA]</scope>
    <source>
        <strain evidence="9">hw8</strain>
    </source>
</reference>
<evidence type="ECO:0000256" key="1">
    <source>
        <dbReference type="ARBA" id="ARBA00023239"/>
    </source>
</evidence>
<dbReference type="PANTHER" id="PTHR43413">
    <property type="entry name" value="TRANSCRIPTIONAL REGULATOR, ASNC FAMILY"/>
    <property type="match status" value="1"/>
</dbReference>
<feature type="domain" description="Siroheme decarboxylase AsnC-like ligand binding" evidence="6">
    <location>
        <begin position="72"/>
        <end position="143"/>
    </location>
</feature>
<dbReference type="Pfam" id="PF22451">
    <property type="entry name" value="NirdL-like_HTH"/>
    <property type="match status" value="2"/>
</dbReference>
<comment type="pathway">
    <text evidence="2">Porphyrin-containing compound metabolism.</text>
</comment>
<dbReference type="Gene3D" id="3.30.70.3460">
    <property type="match status" value="2"/>
</dbReference>
<sequence length="346" mass="38525">MLQASAHPSDAELLNRWQQRFPLSPEPFEELAAELGLADGAAVLARLKALERQGSLSRIGGIWAPRAAGAGLLCAMAVPAERLDEVAQRVNARVGVNHNYEREHAFNLWFVLTGPDAACLARELDALERECQLPTLRLPMERAYRINLGFDLKTPHGPDCEARQARNRPGVPVAAEDRALAACVEQGLPLVARPYAAWASAIGWDEARVQASLHRWLAQGSLRRFGLIVRHHELGFGANAMCVFNLPDECVDAHAQLLAQQTGVTLCYRRSRAPGWPYNLYCMFHGRERGEVQQWLAQAVEAAGLDGFEQQQLFSRRRFKQCGARYFRPAEVAEGVEITKEEPHHV</sequence>
<comment type="catalytic activity">
    <reaction evidence="5">
        <text>siroheme + 2 H(+) = 12,18-didecarboxysiroheme + 2 CO2</text>
        <dbReference type="Rhea" id="RHEA:19093"/>
        <dbReference type="ChEBI" id="CHEBI:15378"/>
        <dbReference type="ChEBI" id="CHEBI:16526"/>
        <dbReference type="ChEBI" id="CHEBI:60052"/>
        <dbReference type="ChEBI" id="CHEBI:140497"/>
        <dbReference type="EC" id="4.1.1.111"/>
    </reaction>
</comment>
<dbReference type="Pfam" id="PF17805">
    <property type="entry name" value="AsnC_trans_reg2"/>
    <property type="match status" value="2"/>
</dbReference>
<evidence type="ECO:0000256" key="2">
    <source>
        <dbReference type="ARBA" id="ARBA00023444"/>
    </source>
</evidence>
<dbReference type="InterPro" id="IPR040523">
    <property type="entry name" value="AsnC_trans_reg2"/>
</dbReference>
<dbReference type="PANTHER" id="PTHR43413:SF1">
    <property type="entry name" value="SIROHEME DECARBOXYLASE NIRL SUBUNIT"/>
    <property type="match status" value="1"/>
</dbReference>
<keyword evidence="1" id="KW-0456">Lyase</keyword>
<evidence type="ECO:0000313" key="9">
    <source>
        <dbReference type="Proteomes" id="UP001219862"/>
    </source>
</evidence>
<evidence type="ECO:0000259" key="7">
    <source>
        <dbReference type="Pfam" id="PF22451"/>
    </source>
</evidence>
<dbReference type="InterPro" id="IPR053953">
    <property type="entry name" value="NirdL-like_HTH"/>
</dbReference>
<protein>
    <recommendedName>
        <fullName evidence="4">siroheme decarboxylase</fullName>
        <ecNumber evidence="4">4.1.1.111</ecNumber>
    </recommendedName>
</protein>
<feature type="domain" description="Siroheme decarboxylase NirL-like HTH" evidence="7">
    <location>
        <begin position="10"/>
        <end position="54"/>
    </location>
</feature>
<evidence type="ECO:0000313" key="8">
    <source>
        <dbReference type="EMBL" id="MDC8786430.1"/>
    </source>
</evidence>
<evidence type="ECO:0000256" key="4">
    <source>
        <dbReference type="ARBA" id="ARBA00023471"/>
    </source>
</evidence>
<dbReference type="EMBL" id="JAQQXS010000013">
    <property type="protein sequence ID" value="MDC8786430.1"/>
    <property type="molecule type" value="Genomic_DNA"/>
</dbReference>
<gene>
    <name evidence="8" type="ORF">PRZ01_14665</name>
</gene>
<proteinExistence type="inferred from homology"/>
<name>A0ABT5KVF5_9BURK</name>
<organism evidence="8 9">
    <name type="scientific">Roseateles koreensis</name>
    <dbReference type="NCBI Taxonomy" id="2987526"/>
    <lineage>
        <taxon>Bacteria</taxon>
        <taxon>Pseudomonadati</taxon>
        <taxon>Pseudomonadota</taxon>
        <taxon>Betaproteobacteria</taxon>
        <taxon>Burkholderiales</taxon>
        <taxon>Sphaerotilaceae</taxon>
        <taxon>Roseateles</taxon>
    </lineage>
</organism>
<dbReference type="Proteomes" id="UP001219862">
    <property type="component" value="Unassembled WGS sequence"/>
</dbReference>
<dbReference type="InterPro" id="IPR050684">
    <property type="entry name" value="HTH-Siroheme_Decarb"/>
</dbReference>
<accession>A0ABT5KVF5</accession>
<feature type="domain" description="Siroheme decarboxylase NirL-like HTH" evidence="7">
    <location>
        <begin position="177"/>
        <end position="223"/>
    </location>
</feature>
<comment type="caution">
    <text evidence="8">The sequence shown here is derived from an EMBL/GenBank/DDBJ whole genome shotgun (WGS) entry which is preliminary data.</text>
</comment>
<dbReference type="EC" id="4.1.1.111" evidence="4"/>
<feature type="domain" description="Siroheme decarboxylase AsnC-like ligand binding" evidence="6">
    <location>
        <begin position="234"/>
        <end position="320"/>
    </location>
</feature>